<dbReference type="PANTHER" id="PTHR12000">
    <property type="entry name" value="HEMOGLOBINASE FAMILY MEMBER"/>
    <property type="match status" value="1"/>
</dbReference>
<feature type="domain" description="Legumain prodomain" evidence="10">
    <location>
        <begin position="396"/>
        <end position="472"/>
    </location>
</feature>
<dbReference type="Gene3D" id="3.40.50.1460">
    <property type="match status" value="1"/>
</dbReference>
<comment type="similarity">
    <text evidence="2">Belongs to the peptidase C13 family.</text>
</comment>
<name>A0A482X9U1_LAOST</name>
<dbReference type="STRING" id="195883.A0A482X9U1"/>
<dbReference type="CDD" id="cd21115">
    <property type="entry name" value="legumain_C"/>
    <property type="match status" value="1"/>
</dbReference>
<dbReference type="AlphaFoldDB" id="A0A482X9U1"/>
<dbReference type="FunFam" id="3.40.50.1460:FF:000006">
    <property type="entry name" value="Legumain"/>
    <property type="match status" value="1"/>
</dbReference>
<dbReference type="Pfam" id="PF20985">
    <property type="entry name" value="Legum_prodom"/>
    <property type="match status" value="1"/>
</dbReference>
<keyword evidence="4" id="KW-0645">Protease</keyword>
<feature type="chain" id="PRO_5019835885" description="legumain" evidence="9">
    <location>
        <begin position="17"/>
        <end position="504"/>
    </location>
</feature>
<evidence type="ECO:0000256" key="3">
    <source>
        <dbReference type="ARBA" id="ARBA00012628"/>
    </source>
</evidence>
<dbReference type="InParanoid" id="A0A482X9U1"/>
<keyword evidence="7" id="KW-0788">Thiol protease</keyword>
<dbReference type="PANTHER" id="PTHR12000:SF42">
    <property type="entry name" value="LEGUMAIN"/>
    <property type="match status" value="1"/>
</dbReference>
<dbReference type="InterPro" id="IPR001096">
    <property type="entry name" value="Peptidase_C13"/>
</dbReference>
<feature type="active site" evidence="8">
    <location>
        <position position="203"/>
    </location>
</feature>
<dbReference type="Proteomes" id="UP000291343">
    <property type="component" value="Unassembled WGS sequence"/>
</dbReference>
<dbReference type="GO" id="GO:0006624">
    <property type="term" value="P:vacuolar protein processing"/>
    <property type="evidence" value="ECO:0007669"/>
    <property type="project" value="TreeGrafter"/>
</dbReference>
<evidence type="ECO:0000256" key="4">
    <source>
        <dbReference type="ARBA" id="ARBA00022670"/>
    </source>
</evidence>
<sequence>MRAFMIVCLLATVVYGLPEGVANNDGEKEIDETAILGSSDVVVDSSLQNVIIDRRADFVSGKLYTKHKGKKKPMKKEQKGDGKVWVFLVAGSDGWSNYRHQADICHAYQTLVLRGIPKENIIVMMKDDIAMHASNPYKGKIMNEPNGTDVYEGVIIDYRGEDVTPENFIKVLEGDKKAMEGIGSGRVIESTENDKIFVNYDDHGSYGYVVFPNRAKLSAQNLTEAVHRMIAKKKFNKMILYLEACESGSMADSLYSSNSSVLVVTASGRFESSWACYCNEETMPCLGDAFSVRWMGDLYQEFITTNKTIFEQFDYVRSSTYRSHVNIYGDYNLANMRIHEFFGKNFKARSNPLQRKPAKPLDDELVDARDASLHWLKKMSKTYAKSANKFSKMVETIENGRELIDNVFFDIVVAVTTSEKEFKNVIDGRHSINLKIFDCYENLVNTFSDRCVDIYKNAYTLRHLRKLYNLCLLEKTPSRQILPEYMKAIESVCDDRTLALSEID</sequence>
<keyword evidence="6" id="KW-0378">Hydrolase</keyword>
<dbReference type="InterPro" id="IPR046427">
    <property type="entry name" value="Legumain_prodom_sf"/>
</dbReference>
<evidence type="ECO:0000256" key="1">
    <source>
        <dbReference type="ARBA" id="ARBA00000810"/>
    </source>
</evidence>
<dbReference type="GO" id="GO:0005773">
    <property type="term" value="C:vacuole"/>
    <property type="evidence" value="ECO:0007669"/>
    <property type="project" value="GOC"/>
</dbReference>
<evidence type="ECO:0000256" key="6">
    <source>
        <dbReference type="ARBA" id="ARBA00022801"/>
    </source>
</evidence>
<dbReference type="Gene3D" id="1.10.132.130">
    <property type="match status" value="1"/>
</dbReference>
<evidence type="ECO:0000259" key="10">
    <source>
        <dbReference type="Pfam" id="PF20985"/>
    </source>
</evidence>
<dbReference type="EC" id="3.4.22.34" evidence="3"/>
<comment type="catalytic activity">
    <reaction evidence="1">
        <text>Hydrolysis of proteins and small molecule substrates at -Asn-|-Xaa- bonds.</text>
        <dbReference type="EC" id="3.4.22.34"/>
    </reaction>
</comment>
<evidence type="ECO:0000313" key="12">
    <source>
        <dbReference type="Proteomes" id="UP000291343"/>
    </source>
</evidence>
<organism evidence="11 12">
    <name type="scientific">Laodelphax striatellus</name>
    <name type="common">Small brown planthopper</name>
    <name type="synonym">Delphax striatella</name>
    <dbReference type="NCBI Taxonomy" id="195883"/>
    <lineage>
        <taxon>Eukaryota</taxon>
        <taxon>Metazoa</taxon>
        <taxon>Ecdysozoa</taxon>
        <taxon>Arthropoda</taxon>
        <taxon>Hexapoda</taxon>
        <taxon>Insecta</taxon>
        <taxon>Pterygota</taxon>
        <taxon>Neoptera</taxon>
        <taxon>Paraneoptera</taxon>
        <taxon>Hemiptera</taxon>
        <taxon>Auchenorrhyncha</taxon>
        <taxon>Fulgoroidea</taxon>
        <taxon>Delphacidae</taxon>
        <taxon>Criomorphinae</taxon>
        <taxon>Laodelphax</taxon>
    </lineage>
</organism>
<feature type="active site" description="Nucleophile" evidence="8">
    <location>
        <position position="245"/>
    </location>
</feature>
<evidence type="ECO:0000313" key="11">
    <source>
        <dbReference type="EMBL" id="RZF42513.1"/>
    </source>
</evidence>
<dbReference type="EMBL" id="QKKF02014912">
    <property type="protein sequence ID" value="RZF42513.1"/>
    <property type="molecule type" value="Genomic_DNA"/>
</dbReference>
<dbReference type="SMR" id="A0A482X9U1"/>
<reference evidence="11 12" key="1">
    <citation type="journal article" date="2017" name="Gigascience">
        <title>Genome sequence of the small brown planthopper, Laodelphax striatellus.</title>
        <authorList>
            <person name="Zhu J."/>
            <person name="Jiang F."/>
            <person name="Wang X."/>
            <person name="Yang P."/>
            <person name="Bao Y."/>
            <person name="Zhao W."/>
            <person name="Wang W."/>
            <person name="Lu H."/>
            <person name="Wang Q."/>
            <person name="Cui N."/>
            <person name="Li J."/>
            <person name="Chen X."/>
            <person name="Luo L."/>
            <person name="Yu J."/>
            <person name="Kang L."/>
            <person name="Cui F."/>
        </authorList>
    </citation>
    <scope>NUCLEOTIDE SEQUENCE [LARGE SCALE GENOMIC DNA]</scope>
    <source>
        <strain evidence="11">Lst14</strain>
    </source>
</reference>
<dbReference type="OrthoDB" id="192611at2759"/>
<feature type="signal peptide" evidence="9">
    <location>
        <begin position="1"/>
        <end position="16"/>
    </location>
</feature>
<accession>A0A482X9U1</accession>
<dbReference type="GO" id="GO:0051603">
    <property type="term" value="P:proteolysis involved in protein catabolic process"/>
    <property type="evidence" value="ECO:0007669"/>
    <property type="project" value="TreeGrafter"/>
</dbReference>
<dbReference type="InterPro" id="IPR048501">
    <property type="entry name" value="Legum_prodom"/>
</dbReference>
<evidence type="ECO:0000256" key="8">
    <source>
        <dbReference type="PIRSR" id="PIRSR019663-1"/>
    </source>
</evidence>
<dbReference type="Pfam" id="PF01650">
    <property type="entry name" value="Peptidase_C13"/>
    <property type="match status" value="1"/>
</dbReference>
<keyword evidence="12" id="KW-1185">Reference proteome</keyword>
<evidence type="ECO:0000256" key="9">
    <source>
        <dbReference type="SAM" id="SignalP"/>
    </source>
</evidence>
<keyword evidence="5 9" id="KW-0732">Signal</keyword>
<proteinExistence type="inferred from homology"/>
<dbReference type="GO" id="GO:0004197">
    <property type="term" value="F:cysteine-type endopeptidase activity"/>
    <property type="evidence" value="ECO:0007669"/>
    <property type="project" value="UniProtKB-EC"/>
</dbReference>
<evidence type="ECO:0000256" key="5">
    <source>
        <dbReference type="ARBA" id="ARBA00022729"/>
    </source>
</evidence>
<dbReference type="PRINTS" id="PR00776">
    <property type="entry name" value="HEMOGLOBNASE"/>
</dbReference>
<comment type="caution">
    <text evidence="11">The sequence shown here is derived from an EMBL/GenBank/DDBJ whole genome shotgun (WGS) entry which is preliminary data.</text>
</comment>
<gene>
    <name evidence="11" type="ORF">LSTR_LSTR004432</name>
</gene>
<evidence type="ECO:0000256" key="7">
    <source>
        <dbReference type="ARBA" id="ARBA00022807"/>
    </source>
</evidence>
<evidence type="ECO:0000256" key="2">
    <source>
        <dbReference type="ARBA" id="ARBA00009941"/>
    </source>
</evidence>
<protein>
    <recommendedName>
        <fullName evidence="3">legumain</fullName>
        <ecNumber evidence="3">3.4.22.34</ecNumber>
    </recommendedName>
</protein>
<dbReference type="PIRSF" id="PIRSF019663">
    <property type="entry name" value="Legumain"/>
    <property type="match status" value="1"/>
</dbReference>